<protein>
    <submittedName>
        <fullName evidence="2">Uncharacterized protein</fullName>
    </submittedName>
</protein>
<accession>A0ABR3ND07</accession>
<dbReference type="EMBL" id="JAYMGO010000005">
    <property type="protein sequence ID" value="KAL1274749.1"/>
    <property type="molecule type" value="Genomic_DNA"/>
</dbReference>
<gene>
    <name evidence="2" type="ORF">QQF64_027563</name>
</gene>
<sequence length="287" mass="31230">MEDDPTPGLNLTSPPYHSASLTNGGRLITETHGCRRSPIISAAVVGGQSRFVRVICLTATSISNQQAGLLLANAINLAERNKEGRSNKKKTDSTKPQYDKEREREKKRGRLPERKVEVRSLTHNDRGKRAWAEGALFSRLRLFSGEAKVGSTRLVEEKWHCHQKLGTSSSLGMSSLDHSGKDRPFLPPVLGQDIYDVMGNYGVSWVGLVSGSQRNQLGAEINGSGGEPLIKITLNSVGSKGTVCLLSGQGEWSSCSQAHMALNGPLRPLAVRERSCTEGQLYQHITS</sequence>
<evidence type="ECO:0000256" key="1">
    <source>
        <dbReference type="SAM" id="MobiDB-lite"/>
    </source>
</evidence>
<keyword evidence="3" id="KW-1185">Reference proteome</keyword>
<feature type="compositionally biased region" description="Polar residues" evidence="1">
    <location>
        <begin position="9"/>
        <end position="23"/>
    </location>
</feature>
<reference evidence="2 3" key="1">
    <citation type="submission" date="2023-09" db="EMBL/GenBank/DDBJ databases">
        <authorList>
            <person name="Wang M."/>
        </authorList>
    </citation>
    <scope>NUCLEOTIDE SEQUENCE [LARGE SCALE GENOMIC DNA]</scope>
    <source>
        <strain evidence="2">GT-2023</strain>
        <tissue evidence="2">Liver</tissue>
    </source>
</reference>
<dbReference type="Proteomes" id="UP001558613">
    <property type="component" value="Unassembled WGS sequence"/>
</dbReference>
<name>A0ABR3ND07_9TELE</name>
<organism evidence="2 3">
    <name type="scientific">Cirrhinus molitorella</name>
    <name type="common">mud carp</name>
    <dbReference type="NCBI Taxonomy" id="172907"/>
    <lineage>
        <taxon>Eukaryota</taxon>
        <taxon>Metazoa</taxon>
        <taxon>Chordata</taxon>
        <taxon>Craniata</taxon>
        <taxon>Vertebrata</taxon>
        <taxon>Euteleostomi</taxon>
        <taxon>Actinopterygii</taxon>
        <taxon>Neopterygii</taxon>
        <taxon>Teleostei</taxon>
        <taxon>Ostariophysi</taxon>
        <taxon>Cypriniformes</taxon>
        <taxon>Cyprinidae</taxon>
        <taxon>Labeoninae</taxon>
        <taxon>Labeonini</taxon>
        <taxon>Cirrhinus</taxon>
    </lineage>
</organism>
<feature type="region of interest" description="Disordered" evidence="1">
    <location>
        <begin position="81"/>
        <end position="113"/>
    </location>
</feature>
<evidence type="ECO:0000313" key="3">
    <source>
        <dbReference type="Proteomes" id="UP001558613"/>
    </source>
</evidence>
<feature type="region of interest" description="Disordered" evidence="1">
    <location>
        <begin position="1"/>
        <end position="23"/>
    </location>
</feature>
<evidence type="ECO:0000313" key="2">
    <source>
        <dbReference type="EMBL" id="KAL1274749.1"/>
    </source>
</evidence>
<comment type="caution">
    <text evidence="2">The sequence shown here is derived from an EMBL/GenBank/DDBJ whole genome shotgun (WGS) entry which is preliminary data.</text>
</comment>
<proteinExistence type="predicted"/>